<evidence type="ECO:0000313" key="2">
    <source>
        <dbReference type="EMBL" id="KAK3395204.1"/>
    </source>
</evidence>
<feature type="region of interest" description="Disordered" evidence="1">
    <location>
        <begin position="1"/>
        <end position="22"/>
    </location>
</feature>
<reference evidence="2" key="2">
    <citation type="submission" date="2023-06" db="EMBL/GenBank/DDBJ databases">
        <authorList>
            <consortium name="Lawrence Berkeley National Laboratory"/>
            <person name="Haridas S."/>
            <person name="Hensen N."/>
            <person name="Bonometti L."/>
            <person name="Westerberg I."/>
            <person name="Brannstrom I.O."/>
            <person name="Guillou S."/>
            <person name="Cros-Aarteil S."/>
            <person name="Calhoun S."/>
            <person name="Kuo A."/>
            <person name="Mondo S."/>
            <person name="Pangilinan J."/>
            <person name="Riley R."/>
            <person name="LaButti K."/>
            <person name="Andreopoulos B."/>
            <person name="Lipzen A."/>
            <person name="Chen C."/>
            <person name="Yanf M."/>
            <person name="Daum C."/>
            <person name="Ng V."/>
            <person name="Clum A."/>
            <person name="Steindorff A."/>
            <person name="Ohm R."/>
            <person name="Martin F."/>
            <person name="Silar P."/>
            <person name="Natvig D."/>
            <person name="Lalanne C."/>
            <person name="Gautier V."/>
            <person name="Ament-velasquez S.L."/>
            <person name="Kruys A."/>
            <person name="Hutchinson M.I."/>
            <person name="Powell A.J."/>
            <person name="Barry K."/>
            <person name="Miller A.N."/>
            <person name="Grigoriev I.V."/>
            <person name="Debuchy R."/>
            <person name="Gladieux P."/>
            <person name="Thoren M.H."/>
            <person name="Johannesson H."/>
        </authorList>
    </citation>
    <scope>NUCLEOTIDE SEQUENCE</scope>
    <source>
        <strain evidence="2">CBS 232.78</strain>
    </source>
</reference>
<keyword evidence="3" id="KW-1185">Reference proteome</keyword>
<comment type="caution">
    <text evidence="2">The sequence shown here is derived from an EMBL/GenBank/DDBJ whole genome shotgun (WGS) entry which is preliminary data.</text>
</comment>
<dbReference type="AlphaFoldDB" id="A0AAE0P8D8"/>
<organism evidence="2 3">
    <name type="scientific">Podospora didyma</name>
    <dbReference type="NCBI Taxonomy" id="330526"/>
    <lineage>
        <taxon>Eukaryota</taxon>
        <taxon>Fungi</taxon>
        <taxon>Dikarya</taxon>
        <taxon>Ascomycota</taxon>
        <taxon>Pezizomycotina</taxon>
        <taxon>Sordariomycetes</taxon>
        <taxon>Sordariomycetidae</taxon>
        <taxon>Sordariales</taxon>
        <taxon>Podosporaceae</taxon>
        <taxon>Podospora</taxon>
    </lineage>
</organism>
<dbReference type="EMBL" id="JAULSW010000001">
    <property type="protein sequence ID" value="KAK3395204.1"/>
    <property type="molecule type" value="Genomic_DNA"/>
</dbReference>
<dbReference type="Proteomes" id="UP001285441">
    <property type="component" value="Unassembled WGS sequence"/>
</dbReference>
<evidence type="ECO:0000256" key="1">
    <source>
        <dbReference type="SAM" id="MobiDB-lite"/>
    </source>
</evidence>
<reference evidence="2" key="1">
    <citation type="journal article" date="2023" name="Mol. Phylogenet. Evol.">
        <title>Genome-scale phylogeny and comparative genomics of the fungal order Sordariales.</title>
        <authorList>
            <person name="Hensen N."/>
            <person name="Bonometti L."/>
            <person name="Westerberg I."/>
            <person name="Brannstrom I.O."/>
            <person name="Guillou S."/>
            <person name="Cros-Aarteil S."/>
            <person name="Calhoun S."/>
            <person name="Haridas S."/>
            <person name="Kuo A."/>
            <person name="Mondo S."/>
            <person name="Pangilinan J."/>
            <person name="Riley R."/>
            <person name="LaButti K."/>
            <person name="Andreopoulos B."/>
            <person name="Lipzen A."/>
            <person name="Chen C."/>
            <person name="Yan M."/>
            <person name="Daum C."/>
            <person name="Ng V."/>
            <person name="Clum A."/>
            <person name="Steindorff A."/>
            <person name="Ohm R.A."/>
            <person name="Martin F."/>
            <person name="Silar P."/>
            <person name="Natvig D.O."/>
            <person name="Lalanne C."/>
            <person name="Gautier V."/>
            <person name="Ament-Velasquez S.L."/>
            <person name="Kruys A."/>
            <person name="Hutchinson M.I."/>
            <person name="Powell A.J."/>
            <person name="Barry K."/>
            <person name="Miller A.N."/>
            <person name="Grigoriev I.V."/>
            <person name="Debuchy R."/>
            <person name="Gladieux P."/>
            <person name="Hiltunen Thoren M."/>
            <person name="Johannesson H."/>
        </authorList>
    </citation>
    <scope>NUCLEOTIDE SEQUENCE</scope>
    <source>
        <strain evidence="2">CBS 232.78</strain>
    </source>
</reference>
<name>A0AAE0P8D8_9PEZI</name>
<protein>
    <submittedName>
        <fullName evidence="2">Uncharacterized protein</fullName>
    </submittedName>
</protein>
<evidence type="ECO:0000313" key="3">
    <source>
        <dbReference type="Proteomes" id="UP001285441"/>
    </source>
</evidence>
<accession>A0AAE0P8D8</accession>
<proteinExistence type="predicted"/>
<sequence length="259" mass="28875">MPRMTLGRKQRDGARPSLGSRPWSMGWHQQAVRLQTLWLSGSICDKPFSASSIRSSDRSRRARQHVPACRLQASSQQPAASSARPFRTVAWEATLTAAPQPSSSIAGPPCDCLASVQSLCLNTVFLRVAVGVWRCLYSSCQLTPWKYLACWLVSPIKAHARCWRLVRARLVLDSCLSTSSSPFLLLVSMESVPWQHRMNDRSFVPITWLITPHLISRHVALPRISTFLIRRRLSRQPASLSVRALCLRQLPPTSVGAPG</sequence>
<gene>
    <name evidence="2" type="ORF">B0H63DRAFT_65010</name>
</gene>